<dbReference type="InterPro" id="IPR027417">
    <property type="entry name" value="P-loop_NTPase"/>
</dbReference>
<keyword evidence="4" id="KW-1185">Reference proteome</keyword>
<evidence type="ECO:0000259" key="2">
    <source>
        <dbReference type="Pfam" id="PF01656"/>
    </source>
</evidence>
<dbReference type="InterPro" id="IPR002586">
    <property type="entry name" value="CobQ/CobB/MinD/ParA_Nub-bd_dom"/>
</dbReference>
<reference evidence="3 4" key="1">
    <citation type="journal article" date="2012" name="J. Bacteriol.">
        <title>Complete Genome Sequence of Desulfurococcus fermentans, a Hyperthermophilic Cellulolytic Crenarchaeon Isolated from a Freshwater Hot Spring in Kamchatka, Russia.</title>
        <authorList>
            <person name="Susanti D."/>
            <person name="Johnson E.F."/>
            <person name="Rodriguez J.R."/>
            <person name="Anderson I."/>
            <person name="Perevalova A.A."/>
            <person name="Kyrpides N."/>
            <person name="Lucas S."/>
            <person name="Han J."/>
            <person name="Lapidus A."/>
            <person name="Cheng J.F."/>
            <person name="Goodwin L."/>
            <person name="Pitluck S."/>
            <person name="Mavrommatis K."/>
            <person name="Peters L."/>
            <person name="Land M.L."/>
            <person name="Hauser L."/>
            <person name="Gopalan V."/>
            <person name="Chan P.P."/>
            <person name="Lowe T.M."/>
            <person name="Atomi H."/>
            <person name="Bonch-Osmolovskaya E.A."/>
            <person name="Woyke T."/>
            <person name="Mukhopadhyay B."/>
        </authorList>
    </citation>
    <scope>NUCLEOTIDE SEQUENCE [LARGE SCALE GENOMIC DNA]</scope>
    <source>
        <strain evidence="3 4">DSM 16532</strain>
    </source>
</reference>
<keyword evidence="1" id="KW-0812">Transmembrane</keyword>
<evidence type="ECO:0000313" key="3">
    <source>
        <dbReference type="EMBL" id="AFL66584.1"/>
    </source>
</evidence>
<accession>I3XRL0</accession>
<dbReference type="KEGG" id="dfd:Desfe_0685"/>
<dbReference type="Pfam" id="PF01656">
    <property type="entry name" value="CbiA"/>
    <property type="match status" value="1"/>
</dbReference>
<evidence type="ECO:0000256" key="1">
    <source>
        <dbReference type="SAM" id="Phobius"/>
    </source>
</evidence>
<organism evidence="3 4">
    <name type="scientific">Desulfurococcus amylolyticus DSM 16532</name>
    <dbReference type="NCBI Taxonomy" id="768672"/>
    <lineage>
        <taxon>Archaea</taxon>
        <taxon>Thermoproteota</taxon>
        <taxon>Thermoprotei</taxon>
        <taxon>Desulfurococcales</taxon>
        <taxon>Desulfurococcaceae</taxon>
        <taxon>Desulfurococcus</taxon>
    </lineage>
</organism>
<dbReference type="Proteomes" id="UP000006175">
    <property type="component" value="Chromosome"/>
</dbReference>
<dbReference type="HOGENOM" id="CLU_2461629_0_0_2"/>
<evidence type="ECO:0000313" key="4">
    <source>
        <dbReference type="Proteomes" id="UP000006175"/>
    </source>
</evidence>
<name>I3XRL0_DESAM</name>
<feature type="transmembrane region" description="Helical" evidence="1">
    <location>
        <begin position="45"/>
        <end position="64"/>
    </location>
</feature>
<gene>
    <name evidence="3" type="ORF">Desfe_0685</name>
</gene>
<keyword evidence="1" id="KW-1133">Transmembrane helix</keyword>
<feature type="domain" description="CobQ/CobB/MinD/ParA nucleotide binding" evidence="2">
    <location>
        <begin position="7"/>
        <end position="35"/>
    </location>
</feature>
<protein>
    <submittedName>
        <fullName evidence="3">CobQ/CobB/MinD/ParA nucleotide binding domain-containing protein</fullName>
    </submittedName>
</protein>
<keyword evidence="1" id="KW-0472">Membrane</keyword>
<dbReference type="eggNOG" id="arCOG00585">
    <property type="taxonomic scope" value="Archaea"/>
</dbReference>
<dbReference type="SUPFAM" id="SSF52540">
    <property type="entry name" value="P-loop containing nucleoside triphosphate hydrolases"/>
    <property type="match status" value="1"/>
</dbReference>
<dbReference type="Gene3D" id="3.40.50.300">
    <property type="entry name" value="P-loop containing nucleotide triphosphate hydrolases"/>
    <property type="match status" value="1"/>
</dbReference>
<dbReference type="EMBL" id="CP003321">
    <property type="protein sequence ID" value="AFL66584.1"/>
    <property type="molecule type" value="Genomic_DNA"/>
</dbReference>
<dbReference type="AlphaFoldDB" id="I3XRL0"/>
<sequence>MRGVLEIVVASGKGGVGKSLIAASLAVILARKGYRLYGEYIALRFQSWVVVGLPGTGCASALMLRCGRRPLYIGVMGILRAQRHGAHI</sequence>
<proteinExistence type="predicted"/>